<keyword evidence="1" id="KW-0732">Signal</keyword>
<evidence type="ECO:0000313" key="3">
    <source>
        <dbReference type="EMBL" id="MCR8873229.1"/>
    </source>
</evidence>
<feature type="chain" id="PRO_5043924626" evidence="1">
    <location>
        <begin position="19"/>
        <end position="467"/>
    </location>
</feature>
<comment type="caution">
    <text evidence="3">The sequence shown here is derived from an EMBL/GenBank/DDBJ whole genome shotgun (WGS) entry which is preliminary data.</text>
</comment>
<accession>A0AAW5N6T6</accession>
<organism evidence="3 4">
    <name type="scientific">Phocaeicola barnesiae</name>
    <dbReference type="NCBI Taxonomy" id="376804"/>
    <lineage>
        <taxon>Bacteria</taxon>
        <taxon>Pseudomonadati</taxon>
        <taxon>Bacteroidota</taxon>
        <taxon>Bacteroidia</taxon>
        <taxon>Bacteroidales</taxon>
        <taxon>Bacteroidaceae</taxon>
        <taxon>Phocaeicola</taxon>
    </lineage>
</organism>
<dbReference type="SUPFAM" id="SSF48452">
    <property type="entry name" value="TPR-like"/>
    <property type="match status" value="1"/>
</dbReference>
<dbReference type="Proteomes" id="UP001204579">
    <property type="component" value="Unassembled WGS sequence"/>
</dbReference>
<dbReference type="PROSITE" id="PS51257">
    <property type="entry name" value="PROKAR_LIPOPROTEIN"/>
    <property type="match status" value="1"/>
</dbReference>
<dbReference type="GO" id="GO:0009279">
    <property type="term" value="C:cell outer membrane"/>
    <property type="evidence" value="ECO:0007669"/>
    <property type="project" value="UniProtKB-SubCell"/>
</dbReference>
<evidence type="ECO:0000313" key="4">
    <source>
        <dbReference type="Proteomes" id="UP001204579"/>
    </source>
</evidence>
<dbReference type="Gene3D" id="2.20.20.130">
    <property type="match status" value="1"/>
</dbReference>
<dbReference type="EMBL" id="JANRHJ010000004">
    <property type="protein sequence ID" value="MCR8873229.1"/>
    <property type="molecule type" value="Genomic_DNA"/>
</dbReference>
<dbReference type="InterPro" id="IPR033985">
    <property type="entry name" value="SusD-like_N"/>
</dbReference>
<protein>
    <submittedName>
        <fullName evidence="3">RagB/SusD family nutrient uptake outer membrane protein</fullName>
    </submittedName>
</protein>
<proteinExistence type="predicted"/>
<sequence>MKKIYIAGLLLGMSFASCSDFLDKMPSTSLPVEEAITTMTDLQNSVNGIGYLMSEGRMTYSADFAIFADLRGEDFYALSNNNQAGPIARYTMTKYDQEPYYAYAYFYQAIANVNKVLSTIDNIPYSEAEQATYNDLKGQLYAWRAMLHFDLARMFCAIPTAAADVNAANTGLVLSTEVYDTDYVGSRSTLKETYDQILADFDTALPLLKKDKNNGYINYWAALALRSRVYLYNGQYDLALADAKEVMASSLYKLYTRDNYVESWSKTYTDESIFELSITTNYNAQRNAVGYYCDSEGYAECAFVESAPLYQYLSTHPEDIRSKMIKDQSSEEYTYPAKYPAKYPGRENNLYVNNPKIIRLSEVYLIAAEAALHVQPSEAAGYINALRKQRIENYTDVASVSLEDILMERRIELFAENSVSFDYWRNKMSVNNYYVGTINYDDYRTVLPIPQDEIDLSADKLVQNPNY</sequence>
<dbReference type="Gene3D" id="1.25.40.900">
    <property type="match status" value="1"/>
</dbReference>
<feature type="domain" description="SusD-like N-terminal" evidence="2">
    <location>
        <begin position="20"/>
        <end position="231"/>
    </location>
</feature>
<name>A0AAW5N6T6_9BACT</name>
<dbReference type="InterPro" id="IPR011990">
    <property type="entry name" value="TPR-like_helical_dom_sf"/>
</dbReference>
<dbReference type="Pfam" id="PF14322">
    <property type="entry name" value="SusD-like_3"/>
    <property type="match status" value="1"/>
</dbReference>
<evidence type="ECO:0000259" key="2">
    <source>
        <dbReference type="Pfam" id="PF14322"/>
    </source>
</evidence>
<dbReference type="RefSeq" id="WP_258335490.1">
    <property type="nucleotide sequence ID" value="NZ_JANRHJ010000004.1"/>
</dbReference>
<feature type="signal peptide" evidence="1">
    <location>
        <begin position="1"/>
        <end position="18"/>
    </location>
</feature>
<gene>
    <name evidence="3" type="ORF">NW209_04190</name>
</gene>
<dbReference type="Gene3D" id="1.25.40.390">
    <property type="match status" value="1"/>
</dbReference>
<dbReference type="AlphaFoldDB" id="A0AAW5N6T6"/>
<keyword evidence="4" id="KW-1185">Reference proteome</keyword>
<evidence type="ECO:0000256" key="1">
    <source>
        <dbReference type="SAM" id="SignalP"/>
    </source>
</evidence>
<reference evidence="3 4" key="1">
    <citation type="submission" date="2022-08" db="EMBL/GenBank/DDBJ databases">
        <authorList>
            <person name="Zeman M."/>
            <person name="Kubasova T."/>
        </authorList>
    </citation>
    <scope>NUCLEOTIDE SEQUENCE [LARGE SCALE GENOMIC DNA]</scope>
    <source>
        <strain evidence="3 4">ET62</strain>
    </source>
</reference>